<comment type="caution">
    <text evidence="1">The sequence shown here is derived from an EMBL/GenBank/DDBJ whole genome shotgun (WGS) entry which is preliminary data.</text>
</comment>
<proteinExistence type="predicted"/>
<dbReference type="AlphaFoldDB" id="A0AAW0P527"/>
<gene>
    <name evidence="1" type="ORF">WMY93_012453</name>
</gene>
<name>A0AAW0P527_9GOBI</name>
<evidence type="ECO:0000313" key="2">
    <source>
        <dbReference type="Proteomes" id="UP001460270"/>
    </source>
</evidence>
<evidence type="ECO:0000313" key="1">
    <source>
        <dbReference type="EMBL" id="KAK7916692.1"/>
    </source>
</evidence>
<organism evidence="1 2">
    <name type="scientific">Mugilogobius chulae</name>
    <name type="common">yellowstripe goby</name>
    <dbReference type="NCBI Taxonomy" id="88201"/>
    <lineage>
        <taxon>Eukaryota</taxon>
        <taxon>Metazoa</taxon>
        <taxon>Chordata</taxon>
        <taxon>Craniata</taxon>
        <taxon>Vertebrata</taxon>
        <taxon>Euteleostomi</taxon>
        <taxon>Actinopterygii</taxon>
        <taxon>Neopterygii</taxon>
        <taxon>Teleostei</taxon>
        <taxon>Neoteleostei</taxon>
        <taxon>Acanthomorphata</taxon>
        <taxon>Gobiaria</taxon>
        <taxon>Gobiiformes</taxon>
        <taxon>Gobioidei</taxon>
        <taxon>Gobiidae</taxon>
        <taxon>Gobionellinae</taxon>
        <taxon>Mugilogobius</taxon>
    </lineage>
</organism>
<dbReference type="EMBL" id="JBBPFD010000008">
    <property type="protein sequence ID" value="KAK7916692.1"/>
    <property type="molecule type" value="Genomic_DNA"/>
</dbReference>
<dbReference type="Proteomes" id="UP001460270">
    <property type="component" value="Unassembled WGS sequence"/>
</dbReference>
<reference evidence="2" key="1">
    <citation type="submission" date="2024-04" db="EMBL/GenBank/DDBJ databases">
        <title>Salinicola lusitanus LLJ914,a marine bacterium isolated from the Okinawa Trough.</title>
        <authorList>
            <person name="Li J."/>
        </authorList>
    </citation>
    <scope>NUCLEOTIDE SEQUENCE [LARGE SCALE GENOMIC DNA]</scope>
</reference>
<protein>
    <submittedName>
        <fullName evidence="1">Uncharacterized protein</fullName>
    </submittedName>
</protein>
<sequence>MLSGATALPYFNFRKLAPWLLRRLRRLPSSGGEVERGFPVSLSQYNTRSDLLSNGRRGQLCAAACAGPGRGVVPLHLAFRHCPRVTGSPLYLCWRLSTAHSFCSRKPRHRRQDVILPFF</sequence>
<keyword evidence="2" id="KW-1185">Reference proteome</keyword>
<accession>A0AAW0P527</accession>